<keyword evidence="3" id="KW-1185">Reference proteome</keyword>
<keyword evidence="1" id="KW-0472">Membrane</keyword>
<comment type="caution">
    <text evidence="2">The sequence shown here is derived from an EMBL/GenBank/DDBJ whole genome shotgun (WGS) entry which is preliminary data.</text>
</comment>
<feature type="transmembrane region" description="Helical" evidence="1">
    <location>
        <begin position="55"/>
        <end position="77"/>
    </location>
</feature>
<dbReference type="EMBL" id="QXFM01000144">
    <property type="protein sequence ID" value="RIV80159.1"/>
    <property type="molecule type" value="Genomic_DNA"/>
</dbReference>
<proteinExistence type="predicted"/>
<feature type="transmembrane region" description="Helical" evidence="1">
    <location>
        <begin position="97"/>
        <end position="115"/>
    </location>
</feature>
<dbReference type="AlphaFoldDB" id="A0A3A1P0F4"/>
<keyword evidence="1" id="KW-0812">Transmembrane</keyword>
<dbReference type="OrthoDB" id="7504400at2"/>
<gene>
    <name evidence="2" type="ORF">D2V17_20130</name>
</gene>
<dbReference type="Proteomes" id="UP000265366">
    <property type="component" value="Unassembled WGS sequence"/>
</dbReference>
<sequence>MMCMHVETMLDRIEHGTFPKPKIAIVPMVQGTCLVLIEAAGFTASTLLTVLGLPLFVFLFLAGWDLALLFAQLGNLADHYASAEEHARIAFSRDLQMGFLVLAGGFTLLRLPTFIRRLCTKLDREMPHD</sequence>
<organism evidence="2 3">
    <name type="scientific">Aurantiacibacter xanthus</name>
    <dbReference type="NCBI Taxonomy" id="1784712"/>
    <lineage>
        <taxon>Bacteria</taxon>
        <taxon>Pseudomonadati</taxon>
        <taxon>Pseudomonadota</taxon>
        <taxon>Alphaproteobacteria</taxon>
        <taxon>Sphingomonadales</taxon>
        <taxon>Erythrobacteraceae</taxon>
        <taxon>Aurantiacibacter</taxon>
    </lineage>
</organism>
<evidence type="ECO:0000256" key="1">
    <source>
        <dbReference type="SAM" id="Phobius"/>
    </source>
</evidence>
<evidence type="ECO:0000313" key="3">
    <source>
        <dbReference type="Proteomes" id="UP000265366"/>
    </source>
</evidence>
<evidence type="ECO:0000313" key="2">
    <source>
        <dbReference type="EMBL" id="RIV80159.1"/>
    </source>
</evidence>
<protein>
    <submittedName>
        <fullName evidence="2">Uncharacterized protein</fullName>
    </submittedName>
</protein>
<keyword evidence="1" id="KW-1133">Transmembrane helix</keyword>
<name>A0A3A1P0F4_9SPHN</name>
<accession>A0A3A1P0F4</accession>
<reference evidence="2 3" key="1">
    <citation type="submission" date="2018-08" db="EMBL/GenBank/DDBJ databases">
        <title>Erythrobacter zhengii sp.nov., a bacterium isolated from deep-sea sediment.</title>
        <authorList>
            <person name="Fang C."/>
            <person name="Wu Y.-H."/>
            <person name="Sun C."/>
            <person name="Wang H."/>
            <person name="Cheng H."/>
            <person name="Meng F.-X."/>
            <person name="Wang C.-S."/>
            <person name="Xu X.-W."/>
        </authorList>
    </citation>
    <scope>NUCLEOTIDE SEQUENCE [LARGE SCALE GENOMIC DNA]</scope>
    <source>
        <strain evidence="2 3">CCTCC AB 2015396</strain>
    </source>
</reference>